<dbReference type="GO" id="GO:0005737">
    <property type="term" value="C:cytoplasm"/>
    <property type="evidence" value="ECO:0007669"/>
    <property type="project" value="UniProtKB-SubCell"/>
</dbReference>
<dbReference type="EC" id="2.3.1.234" evidence="8"/>
<reference evidence="10 11" key="1">
    <citation type="submission" date="2014-03" db="EMBL/GenBank/DDBJ databases">
        <title>Genomics of Bifidobacteria.</title>
        <authorList>
            <person name="Ventura M."/>
            <person name="Milani C."/>
            <person name="Lugli G.A."/>
        </authorList>
    </citation>
    <scope>NUCLEOTIDE SEQUENCE [LARGE SCALE GENOMIC DNA]</scope>
    <source>
        <strain evidence="10 11">LMG 11597</strain>
    </source>
</reference>
<dbReference type="FunFam" id="3.30.420.40:FF:000040">
    <property type="entry name" value="tRNA N6-adenosine threonylcarbamoyltransferase"/>
    <property type="match status" value="1"/>
</dbReference>
<evidence type="ECO:0000259" key="9">
    <source>
        <dbReference type="Pfam" id="PF00814"/>
    </source>
</evidence>
<name>A0A087E5R2_9BIFI</name>
<dbReference type="EMBL" id="JGZR01000007">
    <property type="protein sequence ID" value="KFJ03113.1"/>
    <property type="molecule type" value="Genomic_DNA"/>
</dbReference>
<gene>
    <name evidence="8" type="primary">tsaD</name>
    <name evidence="10" type="ORF">BISU_1045</name>
</gene>
<dbReference type="NCBIfam" id="TIGR00329">
    <property type="entry name" value="gcp_kae1"/>
    <property type="match status" value="1"/>
</dbReference>
<feature type="binding site" evidence="8">
    <location>
        <position position="310"/>
    </location>
    <ligand>
        <name>Fe cation</name>
        <dbReference type="ChEBI" id="CHEBI:24875"/>
    </ligand>
</feature>
<keyword evidence="4 8" id="KW-0479">Metal-binding</keyword>
<dbReference type="Pfam" id="PF00814">
    <property type="entry name" value="TsaD"/>
    <property type="match status" value="1"/>
</dbReference>
<keyword evidence="2 8" id="KW-0808">Transferase</keyword>
<protein>
    <recommendedName>
        <fullName evidence="8">tRNA N6-adenosine threonylcarbamoyltransferase</fullName>
        <ecNumber evidence="8">2.3.1.234</ecNumber>
    </recommendedName>
    <alternativeName>
        <fullName evidence="8">N6-L-threonylcarbamoyladenine synthase</fullName>
        <shortName evidence="8">t(6)A synthase</shortName>
    </alternativeName>
    <alternativeName>
        <fullName evidence="8">t(6)A37 threonylcarbamoyladenosine biosynthesis protein TsaD</fullName>
    </alternativeName>
    <alternativeName>
        <fullName evidence="8">tRNA threonylcarbamoyladenosine biosynthesis protein TsaD</fullName>
    </alternativeName>
</protein>
<dbReference type="PRINTS" id="PR00789">
    <property type="entry name" value="OSIALOPTASE"/>
</dbReference>
<comment type="subcellular location">
    <subcellularLocation>
        <location evidence="8">Cytoplasm</location>
    </subcellularLocation>
</comment>
<evidence type="ECO:0000256" key="1">
    <source>
        <dbReference type="ARBA" id="ARBA00022490"/>
    </source>
</evidence>
<evidence type="ECO:0000256" key="3">
    <source>
        <dbReference type="ARBA" id="ARBA00022694"/>
    </source>
</evidence>
<feature type="binding site" evidence="8">
    <location>
        <begin position="136"/>
        <end position="140"/>
    </location>
    <ligand>
        <name>substrate</name>
    </ligand>
</feature>
<keyword evidence="5 8" id="KW-0408">Iron</keyword>
<feature type="binding site" evidence="8">
    <location>
        <position position="282"/>
    </location>
    <ligand>
        <name>substrate</name>
    </ligand>
</feature>
<evidence type="ECO:0000256" key="6">
    <source>
        <dbReference type="ARBA" id="ARBA00023315"/>
    </source>
</evidence>
<feature type="binding site" evidence="8">
    <location>
        <position position="183"/>
    </location>
    <ligand>
        <name>substrate</name>
    </ligand>
</feature>
<keyword evidence="1 8" id="KW-0963">Cytoplasm</keyword>
<comment type="function">
    <text evidence="8">Required for the formation of a threonylcarbamoyl group on adenosine at position 37 (t(6)A37) in tRNAs that read codons beginning with adenine. Is involved in the transfer of the threonylcarbamoyl moiety of threonylcarbamoyl-AMP (TC-AMP) to the N6 group of A37, together with TsaE and TsaB. TsaD likely plays a direct catalytic role in this reaction.</text>
</comment>
<accession>A0A087E5R2</accession>
<feature type="domain" description="Gcp-like" evidence="9">
    <location>
        <begin position="26"/>
        <end position="316"/>
    </location>
</feature>
<keyword evidence="11" id="KW-1185">Reference proteome</keyword>
<evidence type="ECO:0000256" key="2">
    <source>
        <dbReference type="ARBA" id="ARBA00022679"/>
    </source>
</evidence>
<dbReference type="SUPFAM" id="SSF53067">
    <property type="entry name" value="Actin-like ATPase domain"/>
    <property type="match status" value="1"/>
</dbReference>
<dbReference type="FunFam" id="3.30.420.40:FF:000012">
    <property type="entry name" value="tRNA N6-adenosine threonylcarbamoyltransferase"/>
    <property type="match status" value="1"/>
</dbReference>
<dbReference type="eggNOG" id="COG0533">
    <property type="taxonomic scope" value="Bacteria"/>
</dbReference>
<dbReference type="GO" id="GO:0005506">
    <property type="term" value="F:iron ion binding"/>
    <property type="evidence" value="ECO:0007669"/>
    <property type="project" value="UniProtKB-UniRule"/>
</dbReference>
<dbReference type="Proteomes" id="UP000029055">
    <property type="component" value="Unassembled WGS sequence"/>
</dbReference>
<evidence type="ECO:0000256" key="4">
    <source>
        <dbReference type="ARBA" id="ARBA00022723"/>
    </source>
</evidence>
<dbReference type="GO" id="GO:0002949">
    <property type="term" value="P:tRNA threonylcarbamoyladenosine modification"/>
    <property type="evidence" value="ECO:0007669"/>
    <property type="project" value="UniProtKB-UniRule"/>
</dbReference>
<dbReference type="HAMAP" id="MF_01445">
    <property type="entry name" value="TsaD"/>
    <property type="match status" value="1"/>
</dbReference>
<feature type="binding site" evidence="8">
    <location>
        <position position="113"/>
    </location>
    <ligand>
        <name>Fe cation</name>
        <dbReference type="ChEBI" id="CHEBI:24875"/>
    </ligand>
</feature>
<feature type="binding site" evidence="8">
    <location>
        <position position="187"/>
    </location>
    <ligand>
        <name>substrate</name>
    </ligand>
</feature>
<comment type="catalytic activity">
    <reaction evidence="7 8">
        <text>L-threonylcarbamoyladenylate + adenosine(37) in tRNA = N(6)-L-threonylcarbamoyladenosine(37) in tRNA + AMP + H(+)</text>
        <dbReference type="Rhea" id="RHEA:37059"/>
        <dbReference type="Rhea" id="RHEA-COMP:10162"/>
        <dbReference type="Rhea" id="RHEA-COMP:10163"/>
        <dbReference type="ChEBI" id="CHEBI:15378"/>
        <dbReference type="ChEBI" id="CHEBI:73682"/>
        <dbReference type="ChEBI" id="CHEBI:74411"/>
        <dbReference type="ChEBI" id="CHEBI:74418"/>
        <dbReference type="ChEBI" id="CHEBI:456215"/>
        <dbReference type="EC" id="2.3.1.234"/>
    </reaction>
</comment>
<dbReference type="NCBIfam" id="TIGR03723">
    <property type="entry name" value="T6A_TsaD_YgjD"/>
    <property type="match status" value="1"/>
</dbReference>
<dbReference type="InterPro" id="IPR017861">
    <property type="entry name" value="KAE1/TsaD"/>
</dbReference>
<comment type="similarity">
    <text evidence="8">Belongs to the KAE1 / TsaD family.</text>
</comment>
<dbReference type="RefSeq" id="WP_024464048.1">
    <property type="nucleotide sequence ID" value="NZ_CP062939.1"/>
</dbReference>
<dbReference type="STRING" id="77635.BISU_1045"/>
<evidence type="ECO:0000313" key="11">
    <source>
        <dbReference type="Proteomes" id="UP000029055"/>
    </source>
</evidence>
<sequence length="347" mass="35802">MSEPVVLGIESTCDETAAAVVQGRTLVSNVVASSMDEHARYGGVIPEIASRAHAEALVPVVSKALADADMTLSDIDAIAVSAGPGLAGCLAVGVSGAKALAWAAHKPIYGINHVIGHIAVTQLQFGNFPPDVLALIVSGGHTSLLHVADVARHVDVVGTTLDDAAGECFDKVARLIGFPYPGGPHIDKHAQSGDPKAIKVPQGLTQGRSGREHPYDFSFSGVKTAVARWIEQQQDAGREIPVDDVCASLADSVATVLANKAIRGCEQYGSGTLIVGGGFSANSQLRAKLLEVGTEHGIDVRIPQLKLCTDNGAMVAMLGVNLVEAGVAPSAPDFPIDSSMPMDVISV</sequence>
<dbReference type="InterPro" id="IPR000905">
    <property type="entry name" value="Gcp-like_dom"/>
</dbReference>
<dbReference type="Gene3D" id="3.30.420.40">
    <property type="match status" value="2"/>
</dbReference>
<keyword evidence="3 8" id="KW-0819">tRNA processing</keyword>
<dbReference type="AlphaFoldDB" id="A0A087E5R2"/>
<dbReference type="PANTHER" id="PTHR11735">
    <property type="entry name" value="TRNA N6-ADENOSINE THREONYLCARBAMOYLTRANSFERASE"/>
    <property type="match status" value="1"/>
</dbReference>
<feature type="binding site" evidence="8">
    <location>
        <position position="170"/>
    </location>
    <ligand>
        <name>substrate</name>
    </ligand>
</feature>
<dbReference type="CDD" id="cd24133">
    <property type="entry name" value="ASKHA_NBD_TsaD_bac"/>
    <property type="match status" value="1"/>
</dbReference>
<comment type="cofactor">
    <cofactor evidence="8">
        <name>Fe(2+)</name>
        <dbReference type="ChEBI" id="CHEBI:29033"/>
    </cofactor>
    <text evidence="8">Binds 1 Fe(2+) ion per subunit.</text>
</comment>
<dbReference type="OrthoDB" id="9806197at2"/>
<dbReference type="InterPro" id="IPR043129">
    <property type="entry name" value="ATPase_NBD"/>
</dbReference>
<feature type="binding site" evidence="8">
    <location>
        <position position="117"/>
    </location>
    <ligand>
        <name>Fe cation</name>
        <dbReference type="ChEBI" id="CHEBI:24875"/>
    </ligand>
</feature>
<evidence type="ECO:0000256" key="7">
    <source>
        <dbReference type="ARBA" id="ARBA00048117"/>
    </source>
</evidence>
<proteinExistence type="inferred from homology"/>
<evidence type="ECO:0000256" key="8">
    <source>
        <dbReference type="HAMAP-Rule" id="MF_01445"/>
    </source>
</evidence>
<dbReference type="GO" id="GO:0061711">
    <property type="term" value="F:tRNA N(6)-L-threonylcarbamoyladenine synthase activity"/>
    <property type="evidence" value="ECO:0007669"/>
    <property type="project" value="UniProtKB-EC"/>
</dbReference>
<dbReference type="PANTHER" id="PTHR11735:SF6">
    <property type="entry name" value="TRNA N6-ADENOSINE THREONYLCARBAMOYLTRANSFERASE, MITOCHONDRIAL"/>
    <property type="match status" value="1"/>
</dbReference>
<dbReference type="InterPro" id="IPR022450">
    <property type="entry name" value="TsaD"/>
</dbReference>
<organism evidence="10 11">
    <name type="scientific">Bifidobacterium subtile</name>
    <dbReference type="NCBI Taxonomy" id="77635"/>
    <lineage>
        <taxon>Bacteria</taxon>
        <taxon>Bacillati</taxon>
        <taxon>Actinomycetota</taxon>
        <taxon>Actinomycetes</taxon>
        <taxon>Bifidobacteriales</taxon>
        <taxon>Bifidobacteriaceae</taxon>
        <taxon>Bifidobacterium</taxon>
    </lineage>
</organism>
<evidence type="ECO:0000256" key="5">
    <source>
        <dbReference type="ARBA" id="ARBA00023004"/>
    </source>
</evidence>
<keyword evidence="6 8" id="KW-0012">Acyltransferase</keyword>
<evidence type="ECO:0000313" key="10">
    <source>
        <dbReference type="EMBL" id="KFJ03113.1"/>
    </source>
</evidence>
<comment type="caution">
    <text evidence="10">The sequence shown here is derived from an EMBL/GenBank/DDBJ whole genome shotgun (WGS) entry which is preliminary data.</text>
</comment>